<name>A0ABR1W236_9PEZI</name>
<organism evidence="1 2">
    <name type="scientific">Apiospora saccharicola</name>
    <dbReference type="NCBI Taxonomy" id="335842"/>
    <lineage>
        <taxon>Eukaryota</taxon>
        <taxon>Fungi</taxon>
        <taxon>Dikarya</taxon>
        <taxon>Ascomycota</taxon>
        <taxon>Pezizomycotina</taxon>
        <taxon>Sordariomycetes</taxon>
        <taxon>Xylariomycetidae</taxon>
        <taxon>Amphisphaeriales</taxon>
        <taxon>Apiosporaceae</taxon>
        <taxon>Apiospora</taxon>
    </lineage>
</organism>
<gene>
    <name evidence="1" type="ORF">PG996_003292</name>
</gene>
<evidence type="ECO:0000313" key="1">
    <source>
        <dbReference type="EMBL" id="KAK8077122.1"/>
    </source>
</evidence>
<evidence type="ECO:0000313" key="2">
    <source>
        <dbReference type="Proteomes" id="UP001446871"/>
    </source>
</evidence>
<sequence length="73" mass="8559">MYHDTKDKNQEVACKNLLLTPPTSSIDIRDALADAWWKLGRWMARLLKADMVKLVDHLHAESKLELEQKLQRM</sequence>
<reference evidence="1 2" key="1">
    <citation type="submission" date="2023-01" db="EMBL/GenBank/DDBJ databases">
        <title>Analysis of 21 Apiospora genomes using comparative genomics revels a genus with tremendous synthesis potential of carbohydrate active enzymes and secondary metabolites.</title>
        <authorList>
            <person name="Sorensen T."/>
        </authorList>
    </citation>
    <scope>NUCLEOTIDE SEQUENCE [LARGE SCALE GENOMIC DNA]</scope>
    <source>
        <strain evidence="1 2">CBS 83171</strain>
    </source>
</reference>
<keyword evidence="2" id="KW-1185">Reference proteome</keyword>
<protein>
    <submittedName>
        <fullName evidence="1">Uncharacterized protein</fullName>
    </submittedName>
</protein>
<comment type="caution">
    <text evidence="1">The sequence shown here is derived from an EMBL/GenBank/DDBJ whole genome shotgun (WGS) entry which is preliminary data.</text>
</comment>
<dbReference type="Proteomes" id="UP001446871">
    <property type="component" value="Unassembled WGS sequence"/>
</dbReference>
<accession>A0ABR1W236</accession>
<dbReference type="EMBL" id="JAQQWM010000002">
    <property type="protein sequence ID" value="KAK8077122.1"/>
    <property type="molecule type" value="Genomic_DNA"/>
</dbReference>
<proteinExistence type="predicted"/>